<proteinExistence type="predicted"/>
<comment type="subcellular location">
    <subcellularLocation>
        <location evidence="1">Endoplasmic reticulum membrane</location>
        <topology evidence="1">Multi-pass membrane protein</topology>
    </subcellularLocation>
</comment>
<dbReference type="PANTHER" id="PTHR23129:SF0">
    <property type="entry name" value="ACYL-COENZYME A DIPHOSPHATASE FITM2"/>
    <property type="match status" value="1"/>
</dbReference>
<gene>
    <name evidence="9" type="ORF">CTRG_03484</name>
</gene>
<feature type="transmembrane region" description="Helical" evidence="8">
    <location>
        <begin position="57"/>
        <end position="76"/>
    </location>
</feature>
<keyword evidence="5 8" id="KW-1133">Transmembrane helix</keyword>
<dbReference type="EMBL" id="GG692398">
    <property type="protein sequence ID" value="EER33059.1"/>
    <property type="molecule type" value="Genomic_DNA"/>
</dbReference>
<dbReference type="KEGG" id="ctp:CTRG_03484"/>
<evidence type="ECO:0000256" key="6">
    <source>
        <dbReference type="ARBA" id="ARBA00023098"/>
    </source>
</evidence>
<dbReference type="Proteomes" id="UP000002037">
    <property type="component" value="Unassembled WGS sequence"/>
</dbReference>
<dbReference type="GO" id="GO:0034389">
    <property type="term" value="P:lipid droplet organization"/>
    <property type="evidence" value="ECO:0007669"/>
    <property type="project" value="TreeGrafter"/>
</dbReference>
<dbReference type="GeneID" id="8298010"/>
<evidence type="ECO:0000256" key="8">
    <source>
        <dbReference type="SAM" id="Phobius"/>
    </source>
</evidence>
<keyword evidence="10" id="KW-1185">Reference proteome</keyword>
<dbReference type="InterPro" id="IPR019388">
    <property type="entry name" value="FIT"/>
</dbReference>
<keyword evidence="4" id="KW-0256">Endoplasmic reticulum</keyword>
<evidence type="ECO:0000313" key="9">
    <source>
        <dbReference type="EMBL" id="EER33059.1"/>
    </source>
</evidence>
<dbReference type="Pfam" id="PF10261">
    <property type="entry name" value="FIT"/>
    <property type="match status" value="1"/>
</dbReference>
<keyword evidence="2 8" id="KW-0812">Transmembrane</keyword>
<dbReference type="AlphaFoldDB" id="C5MBP2"/>
<feature type="transmembrane region" description="Helical" evidence="8">
    <location>
        <begin position="12"/>
        <end position="31"/>
    </location>
</feature>
<dbReference type="GO" id="GO:0019915">
    <property type="term" value="P:lipid storage"/>
    <property type="evidence" value="ECO:0007669"/>
    <property type="project" value="InterPro"/>
</dbReference>
<protein>
    <recommendedName>
        <fullName evidence="11">FIT family protein scs3</fullName>
    </recommendedName>
</protein>
<dbReference type="RefSeq" id="XP_002549187.1">
    <property type="nucleotide sequence ID" value="XM_002549141.1"/>
</dbReference>
<dbReference type="VEuPathDB" id="FungiDB:CTRG_03484"/>
<evidence type="ECO:0000256" key="4">
    <source>
        <dbReference type="ARBA" id="ARBA00022824"/>
    </source>
</evidence>
<accession>C5MBP2</accession>
<sequence length="252" mass="28814">MKLTLKLTPYNFAYLVYPVVYVCSIPLTLLLKRYNGTIAHTFPVNFIESYIVSNHGYMWFTGLYWILAITLGYLPTKDTVILTRYTKIYLINTLWILILLEWFFGSPIFERISVFAGATCSAPGIFREYECKDNGGEWNDPFDSSSHYTFLISSSLLVWYLIVTHVSWVTDYLSSHVPDLEVGISYSPVEETQSKVSSAYKTVRTIVEIVAVVLLGIWFISYLTTSIFFHTIPEKLVGLICGLVVPTLIEYI</sequence>
<dbReference type="PANTHER" id="PTHR23129">
    <property type="entry name" value="ACYL-COENZYME A DIPHOSPHATASE FITM2"/>
    <property type="match status" value="1"/>
</dbReference>
<dbReference type="GO" id="GO:0010945">
    <property type="term" value="F:coenzyme A diphosphatase activity"/>
    <property type="evidence" value="ECO:0007669"/>
    <property type="project" value="InterPro"/>
</dbReference>
<feature type="transmembrane region" description="Helical" evidence="8">
    <location>
        <begin position="205"/>
        <end position="229"/>
    </location>
</feature>
<organism evidence="9 10">
    <name type="scientific">Candida tropicalis (strain ATCC MYA-3404 / T1)</name>
    <name type="common">Yeast</name>
    <dbReference type="NCBI Taxonomy" id="294747"/>
    <lineage>
        <taxon>Eukaryota</taxon>
        <taxon>Fungi</taxon>
        <taxon>Dikarya</taxon>
        <taxon>Ascomycota</taxon>
        <taxon>Saccharomycotina</taxon>
        <taxon>Pichiomycetes</taxon>
        <taxon>Debaryomycetaceae</taxon>
        <taxon>Candida/Lodderomyces clade</taxon>
        <taxon>Candida</taxon>
    </lineage>
</organism>
<dbReference type="GO" id="GO:0008654">
    <property type="term" value="P:phospholipid biosynthetic process"/>
    <property type="evidence" value="ECO:0007669"/>
    <property type="project" value="TreeGrafter"/>
</dbReference>
<reference evidence="9 10" key="1">
    <citation type="journal article" date="2009" name="Nature">
        <title>Evolution of pathogenicity and sexual reproduction in eight Candida genomes.</title>
        <authorList>
            <person name="Butler G."/>
            <person name="Rasmussen M.D."/>
            <person name="Lin M.F."/>
            <person name="Santos M.A."/>
            <person name="Sakthikumar S."/>
            <person name="Munro C.A."/>
            <person name="Rheinbay E."/>
            <person name="Grabherr M."/>
            <person name="Forche A."/>
            <person name="Reedy J.L."/>
            <person name="Agrafioti I."/>
            <person name="Arnaud M.B."/>
            <person name="Bates S."/>
            <person name="Brown A.J."/>
            <person name="Brunke S."/>
            <person name="Costanzo M.C."/>
            <person name="Fitzpatrick D.A."/>
            <person name="de Groot P.W."/>
            <person name="Harris D."/>
            <person name="Hoyer L.L."/>
            <person name="Hube B."/>
            <person name="Klis F.M."/>
            <person name="Kodira C."/>
            <person name="Lennard N."/>
            <person name="Logue M.E."/>
            <person name="Martin R."/>
            <person name="Neiman A.M."/>
            <person name="Nikolaou E."/>
            <person name="Quail M.A."/>
            <person name="Quinn J."/>
            <person name="Santos M.C."/>
            <person name="Schmitzberger F.F."/>
            <person name="Sherlock G."/>
            <person name="Shah P."/>
            <person name="Silverstein K.A."/>
            <person name="Skrzypek M.S."/>
            <person name="Soll D."/>
            <person name="Staggs R."/>
            <person name="Stansfield I."/>
            <person name="Stumpf M.P."/>
            <person name="Sudbery P.E."/>
            <person name="Srikantha T."/>
            <person name="Zeng Q."/>
            <person name="Berman J."/>
            <person name="Berriman M."/>
            <person name="Heitman J."/>
            <person name="Gow N.A."/>
            <person name="Lorenz M.C."/>
            <person name="Birren B.W."/>
            <person name="Kellis M."/>
            <person name="Cuomo C.A."/>
        </authorList>
    </citation>
    <scope>NUCLEOTIDE SEQUENCE [LARGE SCALE GENOMIC DNA]</scope>
    <source>
        <strain evidence="10">ATCC MYA-3404 / T1</strain>
    </source>
</reference>
<dbReference type="HOGENOM" id="CLU_1049825_0_0_1"/>
<feature type="transmembrane region" description="Helical" evidence="8">
    <location>
        <begin position="148"/>
        <end position="169"/>
    </location>
</feature>
<dbReference type="OrthoDB" id="5579088at2759"/>
<evidence type="ECO:0000256" key="5">
    <source>
        <dbReference type="ARBA" id="ARBA00022989"/>
    </source>
</evidence>
<dbReference type="eggNOG" id="KOG3750">
    <property type="taxonomic scope" value="Eukaryota"/>
</dbReference>
<dbReference type="GO" id="GO:0005789">
    <property type="term" value="C:endoplasmic reticulum membrane"/>
    <property type="evidence" value="ECO:0007669"/>
    <property type="project" value="UniProtKB-SubCell"/>
</dbReference>
<evidence type="ECO:0008006" key="11">
    <source>
        <dbReference type="Google" id="ProtNLM"/>
    </source>
</evidence>
<keyword evidence="7 8" id="KW-0472">Membrane</keyword>
<evidence type="ECO:0000256" key="3">
    <source>
        <dbReference type="ARBA" id="ARBA00022801"/>
    </source>
</evidence>
<evidence type="ECO:0000256" key="1">
    <source>
        <dbReference type="ARBA" id="ARBA00004477"/>
    </source>
</evidence>
<keyword evidence="3" id="KW-0378">Hydrolase</keyword>
<evidence type="ECO:0000256" key="7">
    <source>
        <dbReference type="ARBA" id="ARBA00023136"/>
    </source>
</evidence>
<evidence type="ECO:0000256" key="2">
    <source>
        <dbReference type="ARBA" id="ARBA00022692"/>
    </source>
</evidence>
<feature type="transmembrane region" description="Helical" evidence="8">
    <location>
        <begin position="88"/>
        <end position="105"/>
    </location>
</feature>
<evidence type="ECO:0000313" key="10">
    <source>
        <dbReference type="Proteomes" id="UP000002037"/>
    </source>
</evidence>
<name>C5MBP2_CANTT</name>
<keyword evidence="6" id="KW-0443">Lipid metabolism</keyword>